<sequence length="134" mass="15413">MYKLFIAILFFFSLTGLSIAEDTSSWHPVYEESNVQIYMDTQSAKCKSEREARVRFKRVWSTLTSLPSTPDWKFKSFIVWTEYDCEEGKIMTAPGSKFFDEDGKQLTDIVQVPSSGWKVVKPGSIGYAWADENQ</sequence>
<feature type="chain" id="PRO_5004544737" description="Surface-adhesin protein E-like domain-containing protein" evidence="1">
    <location>
        <begin position="21"/>
        <end position="134"/>
    </location>
</feature>
<feature type="non-terminal residue" evidence="3">
    <location>
        <position position="134"/>
    </location>
</feature>
<dbReference type="EMBL" id="ATHJ01000149">
    <property type="protein sequence ID" value="EPR30494.1"/>
    <property type="molecule type" value="Genomic_DNA"/>
</dbReference>
<dbReference type="InterPro" id="IPR031939">
    <property type="entry name" value="Adhesin_E-like"/>
</dbReference>
<protein>
    <recommendedName>
        <fullName evidence="2">Surface-adhesin protein E-like domain-containing protein</fullName>
    </recommendedName>
</protein>
<feature type="signal peptide" evidence="1">
    <location>
        <begin position="1"/>
        <end position="20"/>
    </location>
</feature>
<dbReference type="AlphaFoldDB" id="S7U966"/>
<dbReference type="Proteomes" id="UP000014977">
    <property type="component" value="Unassembled WGS sequence"/>
</dbReference>
<keyword evidence="1" id="KW-0732">Signal</keyword>
<evidence type="ECO:0000259" key="2">
    <source>
        <dbReference type="Pfam" id="PF16747"/>
    </source>
</evidence>
<reference evidence="3 4" key="1">
    <citation type="journal article" date="2013" name="Genome Announc.">
        <title>Draft genome sequences for three mercury-methylating, sulfate-reducing bacteria.</title>
        <authorList>
            <person name="Brown S.D."/>
            <person name="Hurt R.A.Jr."/>
            <person name="Gilmour C.C."/>
            <person name="Elias D.A."/>
        </authorList>
    </citation>
    <scope>NUCLEOTIDE SEQUENCE [LARGE SCALE GENOMIC DNA]</scope>
    <source>
        <strain evidence="3 4">DSM 2059</strain>
    </source>
</reference>
<comment type="caution">
    <text evidence="3">The sequence shown here is derived from an EMBL/GenBank/DDBJ whole genome shotgun (WGS) entry which is preliminary data.</text>
</comment>
<dbReference type="RefSeq" id="WP_020878803.1">
    <property type="nucleotide sequence ID" value="NZ_ATHJ01000149.1"/>
</dbReference>
<gene>
    <name evidence="3" type="ORF">dsmv_0898</name>
</gene>
<name>S7U966_DESML</name>
<organism evidence="3 4">
    <name type="scientific">Desulfococcus multivorans DSM 2059</name>
    <dbReference type="NCBI Taxonomy" id="1121405"/>
    <lineage>
        <taxon>Bacteria</taxon>
        <taxon>Pseudomonadati</taxon>
        <taxon>Thermodesulfobacteriota</taxon>
        <taxon>Desulfobacteria</taxon>
        <taxon>Desulfobacterales</taxon>
        <taxon>Desulfococcaceae</taxon>
        <taxon>Desulfococcus</taxon>
    </lineage>
</organism>
<keyword evidence="4" id="KW-1185">Reference proteome</keyword>
<dbReference type="Pfam" id="PF16747">
    <property type="entry name" value="Adhesin_E"/>
    <property type="match status" value="1"/>
</dbReference>
<evidence type="ECO:0000256" key="1">
    <source>
        <dbReference type="SAM" id="SignalP"/>
    </source>
</evidence>
<evidence type="ECO:0000313" key="4">
    <source>
        <dbReference type="Proteomes" id="UP000014977"/>
    </source>
</evidence>
<evidence type="ECO:0000313" key="3">
    <source>
        <dbReference type="EMBL" id="EPR30494.1"/>
    </source>
</evidence>
<feature type="domain" description="Surface-adhesin protein E-like" evidence="2">
    <location>
        <begin position="26"/>
        <end position="128"/>
    </location>
</feature>
<proteinExistence type="predicted"/>
<accession>S7U966</accession>